<keyword evidence="5" id="KW-1185">Reference proteome</keyword>
<proteinExistence type="inferred from homology"/>
<keyword evidence="2" id="KW-0521">NADP</keyword>
<accession>A0A936YN26</accession>
<dbReference type="SUPFAM" id="SSF51735">
    <property type="entry name" value="NAD(P)-binding Rossmann-fold domains"/>
    <property type="match status" value="1"/>
</dbReference>
<dbReference type="EMBL" id="JAEQNC010000008">
    <property type="protein sequence ID" value="MBL0373559.1"/>
    <property type="molecule type" value="Genomic_DNA"/>
</dbReference>
<dbReference type="GO" id="GO:0055129">
    <property type="term" value="P:L-proline biosynthetic process"/>
    <property type="evidence" value="ECO:0007669"/>
    <property type="project" value="TreeGrafter"/>
</dbReference>
<dbReference type="NCBIfam" id="NF005063">
    <property type="entry name" value="PRK06476.1"/>
    <property type="match status" value="1"/>
</dbReference>
<dbReference type="RefSeq" id="WP_201660192.1">
    <property type="nucleotide sequence ID" value="NZ_JAEQNC010000008.1"/>
</dbReference>
<name>A0A936YN26_9HYPH</name>
<dbReference type="GO" id="GO:0004735">
    <property type="term" value="F:pyrroline-5-carboxylate reductase activity"/>
    <property type="evidence" value="ECO:0007669"/>
    <property type="project" value="InterPro"/>
</dbReference>
<dbReference type="Pfam" id="PF03807">
    <property type="entry name" value="F420_oxidored"/>
    <property type="match status" value="1"/>
</dbReference>
<organism evidence="4 5">
    <name type="scientific">Rhizobium setariae</name>
    <dbReference type="NCBI Taxonomy" id="2801340"/>
    <lineage>
        <taxon>Bacteria</taxon>
        <taxon>Pseudomonadati</taxon>
        <taxon>Pseudomonadota</taxon>
        <taxon>Alphaproteobacteria</taxon>
        <taxon>Hyphomicrobiales</taxon>
        <taxon>Rhizobiaceae</taxon>
        <taxon>Rhizobium/Agrobacterium group</taxon>
        <taxon>Rhizobium</taxon>
    </lineage>
</organism>
<reference evidence="4" key="1">
    <citation type="submission" date="2021-01" db="EMBL/GenBank/DDBJ databases">
        <title>Rhizobium sp. strain KVB221 16S ribosomal RNA gene Genome sequencing and assembly.</title>
        <authorList>
            <person name="Kang M."/>
        </authorList>
    </citation>
    <scope>NUCLEOTIDE SEQUENCE</scope>
    <source>
        <strain evidence="4">KVB221</strain>
    </source>
</reference>
<comment type="caution">
    <text evidence="4">The sequence shown here is derived from an EMBL/GenBank/DDBJ whole genome shotgun (WGS) entry which is preliminary data.</text>
</comment>
<evidence type="ECO:0000313" key="4">
    <source>
        <dbReference type="EMBL" id="MBL0373559.1"/>
    </source>
</evidence>
<comment type="similarity">
    <text evidence="1">Belongs to the pyrroline-5-carboxylate reductase family.</text>
</comment>
<dbReference type="Proteomes" id="UP000633219">
    <property type="component" value="Unassembled WGS sequence"/>
</dbReference>
<sequence length="255" mass="27222">MKLGFVGTGAITEAIIRGALASELSIETIHISPRNAEVAGRLAQCSALVHVGTDNQAVVDAAEIVFLAIRPQIAREVIEALQFRPGQKVVSLIAAVEIDTLHEWIGVPLSITRAIPLPFVADRKGVTAVFPPEKEVAGFFDALGSSVEVASKQEFDLLGAASALMGTYFGILETTARWLEQKGMAYDQAKAYLAPLFVSLSEAASKPGSPTFEQLRLEYSTSGGLNEQVHEDFSRGGSEALTTALNKVLARIEGR</sequence>
<dbReference type="Gene3D" id="3.40.50.720">
    <property type="entry name" value="NAD(P)-binding Rossmann-like Domain"/>
    <property type="match status" value="1"/>
</dbReference>
<dbReference type="InterPro" id="IPR028939">
    <property type="entry name" value="P5C_Rdtase_cat_N"/>
</dbReference>
<dbReference type="AlphaFoldDB" id="A0A936YN26"/>
<dbReference type="InterPro" id="IPR000304">
    <property type="entry name" value="Pyrroline-COOH_reductase"/>
</dbReference>
<evidence type="ECO:0000313" key="5">
    <source>
        <dbReference type="Proteomes" id="UP000633219"/>
    </source>
</evidence>
<dbReference type="InterPro" id="IPR036291">
    <property type="entry name" value="NAD(P)-bd_dom_sf"/>
</dbReference>
<protein>
    <submittedName>
        <fullName evidence="4">NAD(P)-binding domain-containing protein</fullName>
    </submittedName>
</protein>
<gene>
    <name evidence="4" type="ORF">JJB09_16150</name>
</gene>
<feature type="domain" description="Pyrroline-5-carboxylate reductase catalytic N-terminal" evidence="3">
    <location>
        <begin position="2"/>
        <end position="94"/>
    </location>
</feature>
<feature type="binding site" evidence="2">
    <location>
        <begin position="68"/>
        <end position="71"/>
    </location>
    <ligand>
        <name>NADP(+)</name>
        <dbReference type="ChEBI" id="CHEBI:58349"/>
    </ligand>
</feature>
<evidence type="ECO:0000259" key="3">
    <source>
        <dbReference type="Pfam" id="PF03807"/>
    </source>
</evidence>
<dbReference type="PIRSF" id="PIRSF000193">
    <property type="entry name" value="Pyrrol-5-carb_rd"/>
    <property type="match status" value="1"/>
</dbReference>
<dbReference type="PANTHER" id="PTHR11645">
    <property type="entry name" value="PYRROLINE-5-CARBOXYLATE REDUCTASE"/>
    <property type="match status" value="1"/>
</dbReference>
<evidence type="ECO:0000256" key="2">
    <source>
        <dbReference type="PIRSR" id="PIRSR000193-1"/>
    </source>
</evidence>
<dbReference type="PANTHER" id="PTHR11645:SF13">
    <property type="entry name" value="PYRROLINE-5-CARBOXYLATE REDUCTASE CATALYTIC N-TERMINAL DOMAIN-CONTAINING PROTEIN"/>
    <property type="match status" value="1"/>
</dbReference>
<evidence type="ECO:0000256" key="1">
    <source>
        <dbReference type="ARBA" id="ARBA00005525"/>
    </source>
</evidence>
<feature type="binding site" evidence="2">
    <location>
        <position position="55"/>
    </location>
    <ligand>
        <name>NADPH</name>
        <dbReference type="ChEBI" id="CHEBI:57783"/>
    </ligand>
</feature>